<dbReference type="Gene3D" id="3.80.10.10">
    <property type="entry name" value="Ribonuclease Inhibitor"/>
    <property type="match status" value="1"/>
</dbReference>
<sequence>MESTQQESPENPPAPCSGVSMRSDHSIGGLIDFKKRRPSSENTTQQESPDSPVPCSSMQSDHSIGGLIDFKGRHDSPKKSIQDERPDSASCVSMGDRSLGGLIDFKDQQHAFENVVHQGGSEATRSELAQKHQTDLEGIFMLLEDTIITFVKEELKLFQRVLCPDSSEGEKKKEDTVDSEEEEQRKSSREALLKITLHFLRRMKQEELADSLQSKAVEEDLDVFDLRKYSASEEALLRLLPVVKASNKALLNGCNLSERSCEALASVLSTKNSSLRELDLSNNDLQDSGVKLLSAGLASPHCRLETLRLSGCLVSEEGCAAQASALRCNPSHLRELDLSYNHPGDAGVKLLSAAIEDPRSQLTVLSVEHGGVKRLKSGLRKYACELRLDPNTVNRKLMLSEDDRKVTESLR</sequence>
<dbReference type="InterPro" id="IPR051261">
    <property type="entry name" value="NLR"/>
</dbReference>
<feature type="compositionally biased region" description="Polar residues" evidence="3">
    <location>
        <begin position="40"/>
        <end position="62"/>
    </location>
</feature>
<dbReference type="PANTHER" id="PTHR24106">
    <property type="entry name" value="NACHT, LRR AND CARD DOMAINS-CONTAINING"/>
    <property type="match status" value="1"/>
</dbReference>
<dbReference type="SMART" id="SM00368">
    <property type="entry name" value="LRR_RI"/>
    <property type="match status" value="4"/>
</dbReference>
<dbReference type="Proteomes" id="UP000465112">
    <property type="component" value="Chromosome 15"/>
</dbReference>
<keyword evidence="2" id="KW-0677">Repeat</keyword>
<name>A0A6A5DY95_PERFL</name>
<dbReference type="AlphaFoldDB" id="A0A6A5DY95"/>
<reference evidence="4 5" key="1">
    <citation type="submission" date="2019-06" db="EMBL/GenBank/DDBJ databases">
        <title>A chromosome-scale genome assembly of the European perch, Perca fluviatilis.</title>
        <authorList>
            <person name="Roques C."/>
            <person name="Zahm M."/>
            <person name="Cabau C."/>
            <person name="Klopp C."/>
            <person name="Bouchez O."/>
            <person name="Donnadieu C."/>
            <person name="Kuhl H."/>
            <person name="Gislard M."/>
            <person name="Guendouz S."/>
            <person name="Journot L."/>
            <person name="Haffray P."/>
            <person name="Bestin A."/>
            <person name="Morvezen R."/>
            <person name="Feron R."/>
            <person name="Wen M."/>
            <person name="Jouanno E."/>
            <person name="Herpin A."/>
            <person name="Schartl M."/>
            <person name="Postlethwait J."/>
            <person name="Schaerlinger B."/>
            <person name="Chardard D."/>
            <person name="Lecocq T."/>
            <person name="Poncet C."/>
            <person name="Jaffrelo L."/>
            <person name="Lampietro C."/>
            <person name="Guiguen Y."/>
        </authorList>
    </citation>
    <scope>NUCLEOTIDE SEQUENCE [LARGE SCALE GENOMIC DNA]</scope>
    <source>
        <tissue evidence="4">Blood</tissue>
    </source>
</reference>
<evidence type="ECO:0000256" key="3">
    <source>
        <dbReference type="SAM" id="MobiDB-lite"/>
    </source>
</evidence>
<evidence type="ECO:0000256" key="1">
    <source>
        <dbReference type="ARBA" id="ARBA00022614"/>
    </source>
</evidence>
<evidence type="ECO:0000313" key="4">
    <source>
        <dbReference type="EMBL" id="KAF1380131.1"/>
    </source>
</evidence>
<dbReference type="InterPro" id="IPR032675">
    <property type="entry name" value="LRR_dom_sf"/>
</dbReference>
<dbReference type="EMBL" id="VHII01000015">
    <property type="protein sequence ID" value="KAF1380131.1"/>
    <property type="molecule type" value="Genomic_DNA"/>
</dbReference>
<evidence type="ECO:0000313" key="5">
    <source>
        <dbReference type="Proteomes" id="UP000465112"/>
    </source>
</evidence>
<organism evidence="4 5">
    <name type="scientific">Perca fluviatilis</name>
    <name type="common">European perch</name>
    <dbReference type="NCBI Taxonomy" id="8168"/>
    <lineage>
        <taxon>Eukaryota</taxon>
        <taxon>Metazoa</taxon>
        <taxon>Chordata</taxon>
        <taxon>Craniata</taxon>
        <taxon>Vertebrata</taxon>
        <taxon>Euteleostomi</taxon>
        <taxon>Actinopterygii</taxon>
        <taxon>Neopterygii</taxon>
        <taxon>Teleostei</taxon>
        <taxon>Neoteleostei</taxon>
        <taxon>Acanthomorphata</taxon>
        <taxon>Eupercaria</taxon>
        <taxon>Perciformes</taxon>
        <taxon>Percoidei</taxon>
        <taxon>Percidae</taxon>
        <taxon>Percinae</taxon>
        <taxon>Perca</taxon>
    </lineage>
</organism>
<evidence type="ECO:0000256" key="2">
    <source>
        <dbReference type="ARBA" id="ARBA00022737"/>
    </source>
</evidence>
<evidence type="ECO:0008006" key="6">
    <source>
        <dbReference type="Google" id="ProtNLM"/>
    </source>
</evidence>
<feature type="region of interest" description="Disordered" evidence="3">
    <location>
        <begin position="1"/>
        <end position="94"/>
    </location>
</feature>
<feature type="compositionally biased region" description="Basic and acidic residues" evidence="3">
    <location>
        <begin position="70"/>
        <end position="87"/>
    </location>
</feature>
<dbReference type="PROSITE" id="PS51450">
    <property type="entry name" value="LRR"/>
    <property type="match status" value="1"/>
</dbReference>
<gene>
    <name evidence="4" type="ORF">PFLUV_G00183320</name>
</gene>
<dbReference type="SUPFAM" id="SSF52047">
    <property type="entry name" value="RNI-like"/>
    <property type="match status" value="1"/>
</dbReference>
<protein>
    <recommendedName>
        <fullName evidence="6">SPRY-associated domain-containing protein</fullName>
    </recommendedName>
</protein>
<accession>A0A6A5DY95</accession>
<proteinExistence type="predicted"/>
<keyword evidence="1" id="KW-0433">Leucine-rich repeat</keyword>
<comment type="caution">
    <text evidence="4">The sequence shown here is derived from an EMBL/GenBank/DDBJ whole genome shotgun (WGS) entry which is preliminary data.</text>
</comment>
<dbReference type="InterPro" id="IPR001611">
    <property type="entry name" value="Leu-rich_rpt"/>
</dbReference>
<keyword evidence="5" id="KW-1185">Reference proteome</keyword>
<dbReference type="Pfam" id="PF13516">
    <property type="entry name" value="LRR_6"/>
    <property type="match status" value="2"/>
</dbReference>